<keyword evidence="6" id="KW-1003">Cell membrane</keyword>
<reference evidence="9 10" key="1">
    <citation type="journal article" date="2018" name="Int. J. Syst. Evol. Microbiol.">
        <title>Uliginosibacterium sediminicola sp. nov., isolated from freshwater sediment.</title>
        <authorList>
            <person name="Hwang W.M."/>
            <person name="Kim S.M."/>
            <person name="Kang K."/>
            <person name="Ahn T.Y."/>
        </authorList>
    </citation>
    <scope>NUCLEOTIDE SEQUENCE [LARGE SCALE GENOMIC DNA]</scope>
    <source>
        <strain evidence="9 10">M1-21</strain>
    </source>
</reference>
<dbReference type="RefSeq" id="WP_345920203.1">
    <property type="nucleotide sequence ID" value="NZ_JBDIVE010000007.1"/>
</dbReference>
<evidence type="ECO:0000313" key="10">
    <source>
        <dbReference type="Proteomes" id="UP001410394"/>
    </source>
</evidence>
<dbReference type="InterPro" id="IPR007329">
    <property type="entry name" value="FMN-bd"/>
</dbReference>
<sequence length="213" mass="23112">MSKPLTPFKLSAQTAAMMMAFTLVFTALMAGTYQATRTTIAESAEAEKLILINQVLPPASYDNKLLQDTYKLGATPELGLDEGGFVYRARKDGKPVAVVMEAVAPDGYSGKIRLVIAVKTDGTVSGVRVTEHRETPGLGDYIDPKKDKNKQHPWIAQFEGKSLSVLPFERWKVNKDGGDFVYMSGATISPSAVIKAVAHAVKFAADNQAKLFE</sequence>
<keyword evidence="6" id="KW-0472">Membrane</keyword>
<evidence type="ECO:0000256" key="7">
    <source>
        <dbReference type="SAM" id="SignalP"/>
    </source>
</evidence>
<keyword evidence="4 6" id="KW-0288">FMN</keyword>
<keyword evidence="3 6" id="KW-0285">Flavoprotein</keyword>
<feature type="chain" id="PRO_5046867812" description="Ion-translocating oxidoreductase complex subunit G" evidence="7">
    <location>
        <begin position="30"/>
        <end position="213"/>
    </location>
</feature>
<dbReference type="NCBIfam" id="TIGR01947">
    <property type="entry name" value="rnfG"/>
    <property type="match status" value="1"/>
</dbReference>
<dbReference type="InterPro" id="IPR010209">
    <property type="entry name" value="Ion_transpt_RnfG/RsxG"/>
</dbReference>
<keyword evidence="7" id="KW-0732">Signal</keyword>
<keyword evidence="1 6" id="KW-0813">Transport</keyword>
<dbReference type="EMBL" id="JBDIVE010000007">
    <property type="protein sequence ID" value="MEN3069433.1"/>
    <property type="molecule type" value="Genomic_DNA"/>
</dbReference>
<evidence type="ECO:0000313" key="9">
    <source>
        <dbReference type="EMBL" id="MEN3069433.1"/>
    </source>
</evidence>
<feature type="signal peptide" evidence="7">
    <location>
        <begin position="1"/>
        <end position="29"/>
    </location>
</feature>
<comment type="subunit">
    <text evidence="6">The complex is composed of six subunits: RnfA, RnfB, RnfC, RnfD, RnfE and RnfG.</text>
</comment>
<dbReference type="PIRSF" id="PIRSF006091">
    <property type="entry name" value="E_trnsport_RnfG"/>
    <property type="match status" value="1"/>
</dbReference>
<comment type="caution">
    <text evidence="9">The sequence shown here is derived from an EMBL/GenBank/DDBJ whole genome shotgun (WGS) entry which is preliminary data.</text>
</comment>
<feature type="domain" description="FMN-binding" evidence="8">
    <location>
        <begin position="107"/>
        <end position="204"/>
    </location>
</feature>
<dbReference type="Pfam" id="PF04205">
    <property type="entry name" value="FMN_bind"/>
    <property type="match status" value="1"/>
</dbReference>
<evidence type="ECO:0000256" key="5">
    <source>
        <dbReference type="ARBA" id="ARBA00022982"/>
    </source>
</evidence>
<keyword evidence="6" id="KW-0997">Cell inner membrane</keyword>
<dbReference type="PANTHER" id="PTHR36118">
    <property type="entry name" value="ION-TRANSLOCATING OXIDOREDUCTASE COMPLEX SUBUNIT G"/>
    <property type="match status" value="1"/>
</dbReference>
<evidence type="ECO:0000259" key="8">
    <source>
        <dbReference type="SMART" id="SM00900"/>
    </source>
</evidence>
<evidence type="ECO:0000256" key="6">
    <source>
        <dbReference type="HAMAP-Rule" id="MF_00479"/>
    </source>
</evidence>
<dbReference type="EC" id="7.-.-.-" evidence="6"/>
<comment type="function">
    <text evidence="6">Part of a membrane-bound complex that couples electron transfer with translocation of ions across the membrane.</text>
</comment>
<proteinExistence type="inferred from homology"/>
<evidence type="ECO:0000256" key="2">
    <source>
        <dbReference type="ARBA" id="ARBA00022553"/>
    </source>
</evidence>
<comment type="cofactor">
    <cofactor evidence="6">
        <name>FMN</name>
        <dbReference type="ChEBI" id="CHEBI:58210"/>
    </cofactor>
</comment>
<keyword evidence="6" id="KW-1133">Transmembrane helix</keyword>
<keyword evidence="6" id="KW-1278">Translocase</keyword>
<evidence type="ECO:0000256" key="3">
    <source>
        <dbReference type="ARBA" id="ARBA00022630"/>
    </source>
</evidence>
<dbReference type="PANTHER" id="PTHR36118:SF1">
    <property type="entry name" value="ION-TRANSLOCATING OXIDOREDUCTASE COMPLEX SUBUNIT G"/>
    <property type="match status" value="1"/>
</dbReference>
<protein>
    <recommendedName>
        <fullName evidence="6">Ion-translocating oxidoreductase complex subunit G</fullName>
        <ecNumber evidence="6">7.-.-.-</ecNumber>
    </recommendedName>
    <alternativeName>
        <fullName evidence="6">Rnf electron transport complex subunit G</fullName>
    </alternativeName>
</protein>
<comment type="similarity">
    <text evidence="6">Belongs to the RnfG family.</text>
</comment>
<evidence type="ECO:0000256" key="4">
    <source>
        <dbReference type="ARBA" id="ARBA00022643"/>
    </source>
</evidence>
<name>A0ABU9Z0K7_9RHOO</name>
<dbReference type="Proteomes" id="UP001410394">
    <property type="component" value="Unassembled WGS sequence"/>
</dbReference>
<accession>A0ABU9Z0K7</accession>
<dbReference type="HAMAP" id="MF_00479">
    <property type="entry name" value="RsxG_RnfG"/>
    <property type="match status" value="1"/>
</dbReference>
<organism evidence="9 10">
    <name type="scientific">Uliginosibacterium sediminicola</name>
    <dbReference type="NCBI Taxonomy" id="2024550"/>
    <lineage>
        <taxon>Bacteria</taxon>
        <taxon>Pseudomonadati</taxon>
        <taxon>Pseudomonadota</taxon>
        <taxon>Betaproteobacteria</taxon>
        <taxon>Rhodocyclales</taxon>
        <taxon>Zoogloeaceae</taxon>
        <taxon>Uliginosibacterium</taxon>
    </lineage>
</organism>
<dbReference type="SMART" id="SM00900">
    <property type="entry name" value="FMN_bind"/>
    <property type="match status" value="1"/>
</dbReference>
<gene>
    <name evidence="9" type="primary">rsxG</name>
    <name evidence="6" type="synonym">rnfG</name>
    <name evidence="9" type="ORF">ABDB84_13150</name>
</gene>
<dbReference type="NCBIfam" id="NF002519">
    <property type="entry name" value="PRK01908.1"/>
    <property type="match status" value="1"/>
</dbReference>
<comment type="subcellular location">
    <subcellularLocation>
        <location evidence="6">Cell inner membrane</location>
        <topology evidence="6">Single-pass membrane protein</topology>
    </subcellularLocation>
</comment>
<evidence type="ECO:0000256" key="1">
    <source>
        <dbReference type="ARBA" id="ARBA00022448"/>
    </source>
</evidence>
<feature type="modified residue" description="FMN phosphoryl threonine" evidence="6">
    <location>
        <position position="187"/>
    </location>
</feature>
<keyword evidence="10" id="KW-1185">Reference proteome</keyword>
<keyword evidence="6" id="KW-0812">Transmembrane</keyword>
<keyword evidence="5 6" id="KW-0249">Electron transport</keyword>
<keyword evidence="2 6" id="KW-0597">Phosphoprotein</keyword>